<feature type="site" description="Transition state stabilizer" evidence="6">
    <location>
        <position position="185"/>
    </location>
</feature>
<comment type="subunit">
    <text evidence="6">Homodimer.</text>
</comment>
<keyword evidence="3 6" id="KW-0547">Nucleotide-binding</keyword>
<dbReference type="InterPro" id="IPR000890">
    <property type="entry name" value="Aliphatic_acid_kin_short-chain"/>
</dbReference>
<keyword evidence="9" id="KW-1185">Reference proteome</keyword>
<keyword evidence="6" id="KW-0460">Magnesium</keyword>
<dbReference type="SUPFAM" id="SSF53067">
    <property type="entry name" value="Actin-like ATPase domain"/>
    <property type="match status" value="2"/>
</dbReference>
<dbReference type="InterPro" id="IPR043129">
    <property type="entry name" value="ATPase_NBD"/>
</dbReference>
<dbReference type="PANTHER" id="PTHR21060:SF15">
    <property type="entry name" value="ACETATE KINASE-RELATED"/>
    <property type="match status" value="1"/>
</dbReference>
<evidence type="ECO:0000256" key="5">
    <source>
        <dbReference type="ARBA" id="ARBA00022840"/>
    </source>
</evidence>
<keyword evidence="4 6" id="KW-0418">Kinase</keyword>
<evidence type="ECO:0000256" key="1">
    <source>
        <dbReference type="ARBA" id="ARBA00008748"/>
    </source>
</evidence>
<evidence type="ECO:0000256" key="7">
    <source>
        <dbReference type="RuleBase" id="RU003835"/>
    </source>
</evidence>
<keyword evidence="2 6" id="KW-0808">Transferase</keyword>
<dbReference type="InterPro" id="IPR004372">
    <property type="entry name" value="Ac/propionate_kinase"/>
</dbReference>
<evidence type="ECO:0000313" key="9">
    <source>
        <dbReference type="Proteomes" id="UP000830835"/>
    </source>
</evidence>
<comment type="cofactor">
    <cofactor evidence="6">
        <name>Mg(2+)</name>
        <dbReference type="ChEBI" id="CHEBI:18420"/>
    </cofactor>
    <cofactor evidence="6">
        <name>Mn(2+)</name>
        <dbReference type="ChEBI" id="CHEBI:29035"/>
    </cofactor>
    <text evidence="6">Mg(2+). Can also accept Mn(2+).</text>
</comment>
<feature type="binding site" evidence="6">
    <location>
        <position position="97"/>
    </location>
    <ligand>
        <name>substrate</name>
    </ligand>
</feature>
<protein>
    <recommendedName>
        <fullName evidence="6">Acetate kinase</fullName>
        <ecNumber evidence="6">2.7.2.1</ecNumber>
    </recommendedName>
    <alternativeName>
        <fullName evidence="6">Acetokinase</fullName>
    </alternativeName>
</protein>
<dbReference type="PROSITE" id="PS01076">
    <property type="entry name" value="ACETATE_KINASE_2"/>
    <property type="match status" value="1"/>
</dbReference>
<dbReference type="RefSeq" id="WP_244349454.1">
    <property type="nucleotide sequence ID" value="NZ_JAFIRA010000007.1"/>
</dbReference>
<evidence type="ECO:0000256" key="6">
    <source>
        <dbReference type="HAMAP-Rule" id="MF_00020"/>
    </source>
</evidence>
<feature type="site" description="Transition state stabilizer" evidence="6">
    <location>
        <position position="246"/>
    </location>
</feature>
<dbReference type="EMBL" id="JAFIRA010000007">
    <property type="protein sequence ID" value="MCJ2542226.1"/>
    <property type="molecule type" value="Genomic_DNA"/>
</dbReference>
<dbReference type="GO" id="GO:0016301">
    <property type="term" value="F:kinase activity"/>
    <property type="evidence" value="ECO:0007669"/>
    <property type="project" value="UniProtKB-KW"/>
</dbReference>
<feature type="active site" description="Proton donor/acceptor" evidence="6">
    <location>
        <position position="154"/>
    </location>
</feature>
<keyword evidence="6" id="KW-0479">Metal-binding</keyword>
<sequence>MNILVINAGSSSLKSSLFQVVEGKVDATPLWQAQVDFTYRPEETLIQTRRRGGGWVSFPSIPPQAGINGLAPLFQSLWQGEEALLPGAKAIDAIGHRVVHGGSLYQRPTQISPIVEQTIEQLIPLAPAHNPAALEGIRLLGHLAPGIPQVAVFDTAFHQQMPAAAALYPLPYAWAEQGIRRYGFHGINHEYCARRAAELLNRPLSELRLITCHLGNGCSLAAIRGGKSVDTTMGYTPLEGLMMGSRSGSVDPGILIHQLRQGMSVEELDRILNRESGLKGVSGLSSDMRTVLEAMEAGHKRAELAFDLFIHRLRSQIGSMLMNLDRLDALVFSGGIGENSAPVRAATCADLGFLGIQIDPVLNAGSPRNCDISTFDAAVRVLVISAQEDWAIATACQAVLQGE</sequence>
<name>A0ABT0C8W0_THEVL</name>
<evidence type="ECO:0000256" key="4">
    <source>
        <dbReference type="ARBA" id="ARBA00022777"/>
    </source>
</evidence>
<dbReference type="PROSITE" id="PS01075">
    <property type="entry name" value="ACETATE_KINASE_1"/>
    <property type="match status" value="1"/>
</dbReference>
<comment type="similarity">
    <text evidence="1 6 7">Belongs to the acetokinase family.</text>
</comment>
<proteinExistence type="inferred from homology"/>
<evidence type="ECO:0000256" key="3">
    <source>
        <dbReference type="ARBA" id="ARBA00022741"/>
    </source>
</evidence>
<feature type="binding site" evidence="6">
    <location>
        <position position="14"/>
    </location>
    <ligand>
        <name>ATP</name>
        <dbReference type="ChEBI" id="CHEBI:30616"/>
    </ligand>
</feature>
<keyword evidence="5 6" id="KW-0067">ATP-binding</keyword>
<accession>A0ABT0C8W0</accession>
<feature type="binding site" evidence="6">
    <location>
        <begin position="287"/>
        <end position="289"/>
    </location>
    <ligand>
        <name>ATP</name>
        <dbReference type="ChEBI" id="CHEBI:30616"/>
    </ligand>
</feature>
<keyword evidence="6" id="KW-0963">Cytoplasm</keyword>
<comment type="function">
    <text evidence="6">Catalyzes the formation of acetyl phosphate from acetate and ATP. Can also catalyze the reverse reaction.</text>
</comment>
<feature type="binding site" evidence="6">
    <location>
        <position position="388"/>
    </location>
    <ligand>
        <name>Mg(2+)</name>
        <dbReference type="ChEBI" id="CHEBI:18420"/>
    </ligand>
</feature>
<evidence type="ECO:0000313" key="8">
    <source>
        <dbReference type="EMBL" id="MCJ2542226.1"/>
    </source>
</evidence>
<dbReference type="Proteomes" id="UP000830835">
    <property type="component" value="Unassembled WGS sequence"/>
</dbReference>
<dbReference type="NCBIfam" id="TIGR00016">
    <property type="entry name" value="ackA"/>
    <property type="match status" value="1"/>
</dbReference>
<dbReference type="HAMAP" id="MF_00020">
    <property type="entry name" value="Acetate_kinase"/>
    <property type="match status" value="1"/>
</dbReference>
<gene>
    <name evidence="6" type="primary">ackA</name>
    <name evidence="8" type="ORF">JX360_04790</name>
</gene>
<dbReference type="Gene3D" id="3.30.420.40">
    <property type="match status" value="2"/>
</dbReference>
<dbReference type="EC" id="2.7.2.1" evidence="6"/>
<dbReference type="PANTHER" id="PTHR21060">
    <property type="entry name" value="ACETATE KINASE"/>
    <property type="match status" value="1"/>
</dbReference>
<feature type="binding site" evidence="6">
    <location>
        <begin position="335"/>
        <end position="339"/>
    </location>
    <ligand>
        <name>ATP</name>
        <dbReference type="ChEBI" id="CHEBI:30616"/>
    </ligand>
</feature>
<reference evidence="8" key="1">
    <citation type="submission" date="2021-02" db="EMBL/GenBank/DDBJ databases">
        <title>The CRISPR/cas machinery reduction and long-range gene transfer in the hot spring cyanobacterium Synechococcus.</title>
        <authorList>
            <person name="Dvorak P."/>
            <person name="Jahodarova E."/>
            <person name="Hasler P."/>
            <person name="Poulickova A."/>
        </authorList>
    </citation>
    <scope>NUCLEOTIDE SEQUENCE</scope>
    <source>
        <strain evidence="8">Rupite</strain>
    </source>
</reference>
<comment type="catalytic activity">
    <reaction evidence="6">
        <text>acetate + ATP = acetyl phosphate + ADP</text>
        <dbReference type="Rhea" id="RHEA:11352"/>
        <dbReference type="ChEBI" id="CHEBI:22191"/>
        <dbReference type="ChEBI" id="CHEBI:30089"/>
        <dbReference type="ChEBI" id="CHEBI:30616"/>
        <dbReference type="ChEBI" id="CHEBI:456216"/>
        <dbReference type="EC" id="2.7.2.1"/>
    </reaction>
</comment>
<comment type="pathway">
    <text evidence="6">Metabolic intermediate biosynthesis; acetyl-CoA biosynthesis; acetyl-CoA from acetate: step 1/2.</text>
</comment>
<dbReference type="Pfam" id="PF00871">
    <property type="entry name" value="Acetate_kinase"/>
    <property type="match status" value="1"/>
</dbReference>
<dbReference type="PRINTS" id="PR00471">
    <property type="entry name" value="ACETATEKNASE"/>
</dbReference>
<dbReference type="CDD" id="cd24010">
    <property type="entry name" value="ASKHA_NBD_AcK_PK"/>
    <property type="match status" value="1"/>
</dbReference>
<feature type="binding site" evidence="6">
    <location>
        <begin position="213"/>
        <end position="217"/>
    </location>
    <ligand>
        <name>ATP</name>
        <dbReference type="ChEBI" id="CHEBI:30616"/>
    </ligand>
</feature>
<organism evidence="8 9">
    <name type="scientific">Thermostichus vulcanus str. 'Rupite'</name>
    <dbReference type="NCBI Taxonomy" id="2813851"/>
    <lineage>
        <taxon>Bacteria</taxon>
        <taxon>Bacillati</taxon>
        <taxon>Cyanobacteriota</taxon>
        <taxon>Cyanophyceae</taxon>
        <taxon>Thermostichales</taxon>
        <taxon>Thermostichaceae</taxon>
        <taxon>Thermostichus</taxon>
    </lineage>
</organism>
<dbReference type="InterPro" id="IPR023865">
    <property type="entry name" value="Aliphatic_acid_kinase_CS"/>
</dbReference>
<feature type="binding site" evidence="6">
    <location>
        <position position="7"/>
    </location>
    <ligand>
        <name>Mg(2+)</name>
        <dbReference type="ChEBI" id="CHEBI:18420"/>
    </ligand>
</feature>
<dbReference type="PIRSF" id="PIRSF000722">
    <property type="entry name" value="Acetate_prop_kin"/>
    <property type="match status" value="1"/>
</dbReference>
<evidence type="ECO:0000256" key="2">
    <source>
        <dbReference type="ARBA" id="ARBA00022679"/>
    </source>
</evidence>
<comment type="subcellular location">
    <subcellularLocation>
        <location evidence="6">Cytoplasm</location>
    </subcellularLocation>
</comment>
<comment type="caution">
    <text evidence="8">The sequence shown here is derived from an EMBL/GenBank/DDBJ whole genome shotgun (WGS) entry which is preliminary data.</text>
</comment>